<dbReference type="RefSeq" id="WP_120193075.1">
    <property type="nucleotide sequence ID" value="NZ_RAPK01000008.1"/>
</dbReference>
<evidence type="ECO:0000313" key="2">
    <source>
        <dbReference type="EMBL" id="RKD73588.1"/>
    </source>
</evidence>
<accession>A0A419V4Y3</accession>
<dbReference type="InterPro" id="IPR050861">
    <property type="entry name" value="Dihydroxyacetone_Kinase"/>
</dbReference>
<dbReference type="PANTHER" id="PTHR28629">
    <property type="entry name" value="TRIOKINASE/FMN CYCLASE"/>
    <property type="match status" value="1"/>
</dbReference>
<name>A0A419V4Y3_9BACL</name>
<dbReference type="GO" id="GO:0005829">
    <property type="term" value="C:cytosol"/>
    <property type="evidence" value="ECO:0007669"/>
    <property type="project" value="TreeGrafter"/>
</dbReference>
<dbReference type="NCBIfam" id="TIGR02363">
    <property type="entry name" value="dhaK1"/>
    <property type="match status" value="1"/>
</dbReference>
<keyword evidence="3" id="KW-1185">Reference proteome</keyword>
<evidence type="ECO:0000313" key="3">
    <source>
        <dbReference type="Proteomes" id="UP000285120"/>
    </source>
</evidence>
<protein>
    <submittedName>
        <fullName evidence="2">Dihydroxyacetone kinase DhaK subunit</fullName>
    </submittedName>
</protein>
<dbReference type="InterPro" id="IPR012736">
    <property type="entry name" value="DhaK_1"/>
</dbReference>
<dbReference type="PANTHER" id="PTHR28629:SF4">
    <property type="entry name" value="TRIOKINASE_FMN CYCLASE"/>
    <property type="match status" value="1"/>
</dbReference>
<keyword evidence="2" id="KW-0808">Transferase</keyword>
<dbReference type="Proteomes" id="UP000285120">
    <property type="component" value="Unassembled WGS sequence"/>
</dbReference>
<dbReference type="GO" id="GO:0004371">
    <property type="term" value="F:glycerone kinase activity"/>
    <property type="evidence" value="ECO:0007669"/>
    <property type="project" value="InterPro"/>
</dbReference>
<gene>
    <name evidence="2" type="ORF">ATL39_1890</name>
</gene>
<dbReference type="PROSITE" id="PS51481">
    <property type="entry name" value="DHAK"/>
    <property type="match status" value="1"/>
</dbReference>
<dbReference type="OrthoDB" id="9806345at2"/>
<dbReference type="SUPFAM" id="SSF82549">
    <property type="entry name" value="DAK1/DegV-like"/>
    <property type="match status" value="1"/>
</dbReference>
<sequence>MKKLINQTDDILDEMLEGMVAAHPNEIKRLAETNVIVRSNAPIKGKVGLVSGGGSGHEPAHAGYVGHKLLDAAVCGEVFTSPTPDQVYEAIKAVDGGVGVLLIVKNYSGDVMNFDMAADMAKDEGIKVEQVIIRDDVAIANPEDRRGVAGTIFVHKIAGAAAESGKSLKDIAELAQKTADNVFSMGVSLSPSIVPASGKPGFELKEDEMEIGTGIHGEQGIERKTLKPADEIAEELVQNLLKHMDIKNSRIALMINGQGSTPLMELYIMNRKVSELLNEKQAEIKKTFVGEYMTSIEMAGCSVSILKLDDELEYFLH</sequence>
<dbReference type="EMBL" id="RAPK01000008">
    <property type="protein sequence ID" value="RKD73588.1"/>
    <property type="molecule type" value="Genomic_DNA"/>
</dbReference>
<proteinExistence type="predicted"/>
<organism evidence="2 3">
    <name type="scientific">Sinobaca qinghaiensis</name>
    <dbReference type="NCBI Taxonomy" id="342944"/>
    <lineage>
        <taxon>Bacteria</taxon>
        <taxon>Bacillati</taxon>
        <taxon>Bacillota</taxon>
        <taxon>Bacilli</taxon>
        <taxon>Bacillales</taxon>
        <taxon>Sporolactobacillaceae</taxon>
        <taxon>Sinobaca</taxon>
    </lineage>
</organism>
<dbReference type="AlphaFoldDB" id="A0A419V4Y3"/>
<keyword evidence="2" id="KW-0418">Kinase</keyword>
<dbReference type="GO" id="GO:0019563">
    <property type="term" value="P:glycerol catabolic process"/>
    <property type="evidence" value="ECO:0007669"/>
    <property type="project" value="TreeGrafter"/>
</dbReference>
<dbReference type="Pfam" id="PF02733">
    <property type="entry name" value="Dak1"/>
    <property type="match status" value="1"/>
</dbReference>
<evidence type="ECO:0000259" key="1">
    <source>
        <dbReference type="PROSITE" id="PS51481"/>
    </source>
</evidence>
<feature type="domain" description="DhaK" evidence="1">
    <location>
        <begin position="7"/>
        <end position="317"/>
    </location>
</feature>
<comment type="caution">
    <text evidence="2">The sequence shown here is derived from an EMBL/GenBank/DDBJ whole genome shotgun (WGS) entry which is preliminary data.</text>
</comment>
<dbReference type="InterPro" id="IPR004006">
    <property type="entry name" value="DhaK_dom"/>
</dbReference>
<dbReference type="Gene3D" id="3.30.1180.20">
    <property type="entry name" value="Dihydroxyacetone kinase, domain 2"/>
    <property type="match status" value="1"/>
</dbReference>
<dbReference type="FunFam" id="3.40.50.10440:FF:000001">
    <property type="entry name" value="Dihydroxyacetone kinase, DhaK subunit"/>
    <property type="match status" value="1"/>
</dbReference>
<dbReference type="Gene3D" id="3.40.50.10440">
    <property type="entry name" value="Dihydroxyacetone kinase, domain 1"/>
    <property type="match status" value="1"/>
</dbReference>
<reference evidence="2 3" key="1">
    <citation type="submission" date="2018-09" db="EMBL/GenBank/DDBJ databases">
        <title>Genomic Encyclopedia of Archaeal and Bacterial Type Strains, Phase II (KMG-II): from individual species to whole genera.</title>
        <authorList>
            <person name="Goeker M."/>
        </authorList>
    </citation>
    <scope>NUCLEOTIDE SEQUENCE [LARGE SCALE GENOMIC DNA]</scope>
    <source>
        <strain evidence="2 3">DSM 17008</strain>
    </source>
</reference>